<name>A0A8H6IB07_9AGAR</name>
<protein>
    <submittedName>
        <fullName evidence="3">Uncharacterized protein</fullName>
    </submittedName>
</protein>
<keyword evidence="4" id="KW-1185">Reference proteome</keyword>
<feature type="region of interest" description="Disordered" evidence="1">
    <location>
        <begin position="140"/>
        <end position="165"/>
    </location>
</feature>
<comment type="caution">
    <text evidence="3">The sequence shown here is derived from an EMBL/GenBank/DDBJ whole genome shotgun (WGS) entry which is preliminary data.</text>
</comment>
<evidence type="ECO:0000256" key="1">
    <source>
        <dbReference type="SAM" id="MobiDB-lite"/>
    </source>
</evidence>
<dbReference type="AlphaFoldDB" id="A0A8H6IB07"/>
<dbReference type="Proteomes" id="UP000521943">
    <property type="component" value="Unassembled WGS sequence"/>
</dbReference>
<feature type="compositionally biased region" description="Polar residues" evidence="1">
    <location>
        <begin position="152"/>
        <end position="165"/>
    </location>
</feature>
<organism evidence="3 4">
    <name type="scientific">Ephemerocybe angulata</name>
    <dbReference type="NCBI Taxonomy" id="980116"/>
    <lineage>
        <taxon>Eukaryota</taxon>
        <taxon>Fungi</taxon>
        <taxon>Dikarya</taxon>
        <taxon>Basidiomycota</taxon>
        <taxon>Agaricomycotina</taxon>
        <taxon>Agaricomycetes</taxon>
        <taxon>Agaricomycetidae</taxon>
        <taxon>Agaricales</taxon>
        <taxon>Agaricineae</taxon>
        <taxon>Psathyrellaceae</taxon>
        <taxon>Ephemerocybe</taxon>
    </lineage>
</organism>
<proteinExistence type="predicted"/>
<reference evidence="3 4" key="1">
    <citation type="submission" date="2020-07" db="EMBL/GenBank/DDBJ databases">
        <title>Comparative genomics of pyrophilous fungi reveals a link between fire events and developmental genes.</title>
        <authorList>
            <consortium name="DOE Joint Genome Institute"/>
            <person name="Steindorff A.S."/>
            <person name="Carver A."/>
            <person name="Calhoun S."/>
            <person name="Stillman K."/>
            <person name="Liu H."/>
            <person name="Lipzen A."/>
            <person name="Pangilinan J."/>
            <person name="Labutti K."/>
            <person name="Bruns T.D."/>
            <person name="Grigoriev I.V."/>
        </authorList>
    </citation>
    <scope>NUCLEOTIDE SEQUENCE [LARGE SCALE GENOMIC DNA]</scope>
    <source>
        <strain evidence="3 4">CBS 144469</strain>
    </source>
</reference>
<evidence type="ECO:0000313" key="2">
    <source>
        <dbReference type="EMBL" id="KAF6760865.1"/>
    </source>
</evidence>
<dbReference type="EMBL" id="JACGCI010000011">
    <property type="protein sequence ID" value="KAF6760865.1"/>
    <property type="molecule type" value="Genomic_DNA"/>
</dbReference>
<gene>
    <name evidence="2" type="ORF">DFP72DRAFT_1062607</name>
    <name evidence="3" type="ORF">DFP72DRAFT_1062610</name>
</gene>
<sequence length="328" mass="35814">MSELVATDALTAVRLSERTPTPRLPPDVSRPSFPSHFFETSSLSPSAVYALSSSFPVCWPTIEMCSSSSSVVHTLLVVSGVREHVLAQSSSSPSTPGPTIYREHWSKDHETEYIKTTASKTSSCRAQGAGAWDRERARLESSRNSYGMKGQRSPSRSTTPSHECSSPKTALHVVVDLCRRRARVGVFSIVYSAHRVRSRARSLGCVSAIGGSVLGAVRLNEVLGPSSSVASCGRRSAFLRFARDRIWISSQPRRDLPSRWFLKLGLCAAPIGRCILGALRLKDVLVAGSSVASCGRCSAFSRVASDRIRISSQPCRLFQKRRCWHAEC</sequence>
<evidence type="ECO:0000313" key="4">
    <source>
        <dbReference type="Proteomes" id="UP000521943"/>
    </source>
</evidence>
<accession>A0A8H6IB07</accession>
<dbReference type="EMBL" id="JACGCI010000011">
    <property type="protein sequence ID" value="KAF6760868.1"/>
    <property type="molecule type" value="Genomic_DNA"/>
</dbReference>
<evidence type="ECO:0000313" key="3">
    <source>
        <dbReference type="EMBL" id="KAF6760868.1"/>
    </source>
</evidence>